<keyword evidence="2" id="KW-0436">Ligase</keyword>
<dbReference type="InterPro" id="IPR020845">
    <property type="entry name" value="AMP-binding_CS"/>
</dbReference>
<dbReference type="FunFam" id="3.30.300.30:FF:000008">
    <property type="entry name" value="2,3-dihydroxybenzoate-AMP ligase"/>
    <property type="match status" value="1"/>
</dbReference>
<dbReference type="GeneID" id="41840224"/>
<name>A0A075JJI1_9MICO</name>
<gene>
    <name evidence="6" type="ORF">HX89_03210</name>
</gene>
<dbReference type="RefSeq" id="WP_038566935.1">
    <property type="nucleotide sequence ID" value="NZ_CP008889.1"/>
</dbReference>
<dbReference type="SUPFAM" id="SSF56801">
    <property type="entry name" value="Acetyl-CoA synthetase-like"/>
    <property type="match status" value="1"/>
</dbReference>
<dbReference type="PANTHER" id="PTHR43201:SF5">
    <property type="entry name" value="MEDIUM-CHAIN ACYL-COA LIGASE ACSF2, MITOCHONDRIAL"/>
    <property type="match status" value="1"/>
</dbReference>
<dbReference type="eggNOG" id="COG0318">
    <property type="taxonomic scope" value="Bacteria"/>
</dbReference>
<evidence type="ECO:0000313" key="7">
    <source>
        <dbReference type="Proteomes" id="UP000027986"/>
    </source>
</evidence>
<dbReference type="Gene3D" id="3.40.50.12780">
    <property type="entry name" value="N-terminal domain of ligase-like"/>
    <property type="match status" value="1"/>
</dbReference>
<sequence>MSATDTLENDLDPRLSHTRGAPESPLIEQTIGDNLDATVVAHPDREALVDVASGRRWTYTEFLHDVDALALALLDAGVATGDRVGIWAPNCPEWTLTQYATAKIGAILVNINPAYRSHELKYVLGQAGITTLIAAPKFKTSNYARMIEQVRGECPDLARVVLIGETSWSDLADAGAKALAAEGGRERLAAVQKSLKNTDAINIQYTSGTTGFPKGATLSHRNILNNGFFVGELCSYTAEDRVCIPVPFYHCFGMVMGNLACTSHGATMVIPAPGFDAALTLQSVVDERCTSLYGVPTMFIAELALPDFDRYDLTSLRTGIMAGSPCPEHTMRQVMERMHMEEVSICYGMTETSPVSLQTRKNDTVEQRTQTVGRVGPHLVMVVDPVTYEPVKRGEPGELCTKGYSVMLGYWNQDDKSAEAIVDGWMHTGDIAAMDDDGYVAITGRIKDMVIRGGENIYPREIEEFLYNHPDIVDAQVIGVPDEKYGEELMACVRMIDGAEPLTVESLRAYCGGKLAHYKVPRYVRVMDEFPMTVTGKIRKIDLREEAPQYMK</sequence>
<accession>A0A075JJI1</accession>
<dbReference type="Pfam" id="PF00501">
    <property type="entry name" value="AMP-binding"/>
    <property type="match status" value="1"/>
</dbReference>
<dbReference type="InterPro" id="IPR000873">
    <property type="entry name" value="AMP-dep_synth/lig_dom"/>
</dbReference>
<dbReference type="KEGG" id="dni:HX89_03210"/>
<keyword evidence="7" id="KW-1185">Reference proteome</keyword>
<dbReference type="PANTHER" id="PTHR43201">
    <property type="entry name" value="ACYL-COA SYNTHETASE"/>
    <property type="match status" value="1"/>
</dbReference>
<feature type="domain" description="AMP-dependent synthetase/ligase" evidence="4">
    <location>
        <begin position="37"/>
        <end position="411"/>
    </location>
</feature>
<evidence type="ECO:0000259" key="4">
    <source>
        <dbReference type="Pfam" id="PF00501"/>
    </source>
</evidence>
<comment type="similarity">
    <text evidence="1">Belongs to the ATP-dependent AMP-binding enzyme family.</text>
</comment>
<dbReference type="EMBL" id="CP008889">
    <property type="protein sequence ID" value="AIF40128.1"/>
    <property type="molecule type" value="Genomic_DNA"/>
</dbReference>
<evidence type="ECO:0000256" key="2">
    <source>
        <dbReference type="ARBA" id="ARBA00022598"/>
    </source>
</evidence>
<dbReference type="Proteomes" id="UP000027986">
    <property type="component" value="Chromosome"/>
</dbReference>
<reference evidence="6 7" key="1">
    <citation type="submission" date="2014-07" db="EMBL/GenBank/DDBJ databases">
        <title>Genome Sequencing of Dermacoccus nishinomiyaensis.</title>
        <authorList>
            <person name="Hong K.W."/>
            <person name="Chan K.G."/>
        </authorList>
    </citation>
    <scope>NUCLEOTIDE SEQUENCE [LARGE SCALE GENOMIC DNA]</scope>
    <source>
        <strain evidence="6 7">M25</strain>
    </source>
</reference>
<feature type="domain" description="AMP-binding enzyme C-terminal" evidence="5">
    <location>
        <begin position="461"/>
        <end position="537"/>
    </location>
</feature>
<dbReference type="GO" id="GO:0031956">
    <property type="term" value="F:medium-chain fatty acid-CoA ligase activity"/>
    <property type="evidence" value="ECO:0007669"/>
    <property type="project" value="TreeGrafter"/>
</dbReference>
<proteinExistence type="inferred from homology"/>
<evidence type="ECO:0000313" key="6">
    <source>
        <dbReference type="EMBL" id="AIF40128.1"/>
    </source>
</evidence>
<evidence type="ECO:0000256" key="3">
    <source>
        <dbReference type="SAM" id="MobiDB-lite"/>
    </source>
</evidence>
<dbReference type="GO" id="GO:0006631">
    <property type="term" value="P:fatty acid metabolic process"/>
    <property type="evidence" value="ECO:0007669"/>
    <property type="project" value="TreeGrafter"/>
</dbReference>
<feature type="region of interest" description="Disordered" evidence="3">
    <location>
        <begin position="1"/>
        <end position="24"/>
    </location>
</feature>
<organism evidence="6 7">
    <name type="scientific">Dermacoccus nishinomiyaensis</name>
    <dbReference type="NCBI Taxonomy" id="1274"/>
    <lineage>
        <taxon>Bacteria</taxon>
        <taxon>Bacillati</taxon>
        <taxon>Actinomycetota</taxon>
        <taxon>Actinomycetes</taxon>
        <taxon>Micrococcales</taxon>
        <taxon>Dermacoccaceae</taxon>
        <taxon>Dermacoccus</taxon>
    </lineage>
</organism>
<evidence type="ECO:0000259" key="5">
    <source>
        <dbReference type="Pfam" id="PF13193"/>
    </source>
</evidence>
<evidence type="ECO:0000256" key="1">
    <source>
        <dbReference type="ARBA" id="ARBA00006432"/>
    </source>
</evidence>
<dbReference type="InterPro" id="IPR042099">
    <property type="entry name" value="ANL_N_sf"/>
</dbReference>
<protein>
    <submittedName>
        <fullName evidence="6">AMP-binding protein</fullName>
    </submittedName>
</protein>
<dbReference type="PROSITE" id="PS00455">
    <property type="entry name" value="AMP_BINDING"/>
    <property type="match status" value="1"/>
</dbReference>
<dbReference type="InterPro" id="IPR045851">
    <property type="entry name" value="AMP-bd_C_sf"/>
</dbReference>
<dbReference type="Pfam" id="PF13193">
    <property type="entry name" value="AMP-binding_C"/>
    <property type="match status" value="1"/>
</dbReference>
<dbReference type="InterPro" id="IPR025110">
    <property type="entry name" value="AMP-bd_C"/>
</dbReference>
<dbReference type="FunFam" id="3.40.50.12780:FF:000003">
    <property type="entry name" value="Long-chain-fatty-acid--CoA ligase FadD"/>
    <property type="match status" value="1"/>
</dbReference>
<dbReference type="OrthoDB" id="9803968at2"/>
<dbReference type="HOGENOM" id="CLU_000022_59_7_11"/>
<dbReference type="Gene3D" id="3.30.300.30">
    <property type="match status" value="1"/>
</dbReference>
<dbReference type="CDD" id="cd05917">
    <property type="entry name" value="FACL_like_2"/>
    <property type="match status" value="1"/>
</dbReference>
<dbReference type="AlphaFoldDB" id="A0A075JJI1"/>